<dbReference type="GO" id="GO:0016747">
    <property type="term" value="F:acyltransferase activity, transferring groups other than amino-acyl groups"/>
    <property type="evidence" value="ECO:0007669"/>
    <property type="project" value="TreeGrafter"/>
</dbReference>
<evidence type="ECO:0000256" key="3">
    <source>
        <dbReference type="ARBA" id="ARBA00023315"/>
    </source>
</evidence>
<gene>
    <name evidence="4" type="ORF">PHAVU_002G025600g</name>
</gene>
<dbReference type="Proteomes" id="UP000000226">
    <property type="component" value="Chromosome 2"/>
</dbReference>
<keyword evidence="2" id="KW-0808">Transferase</keyword>
<name>V7CIZ2_PHAVU</name>
<dbReference type="OrthoDB" id="671439at2759"/>
<keyword evidence="5" id="KW-1185">Reference proteome</keyword>
<accession>V7CIZ2</accession>
<dbReference type="Gramene" id="ESW28881">
    <property type="protein sequence ID" value="ESW28881"/>
    <property type="gene ID" value="PHAVU_002G025600g"/>
</dbReference>
<dbReference type="InterPro" id="IPR023213">
    <property type="entry name" value="CAT-like_dom_sf"/>
</dbReference>
<dbReference type="SMR" id="V7CIZ2"/>
<evidence type="ECO:0000256" key="2">
    <source>
        <dbReference type="ARBA" id="ARBA00022679"/>
    </source>
</evidence>
<sequence>MTITVKESTMVQPAEGTPRKVLWISNLDLLARDYHSPTVYFYKPNGASNFFHSNTLKEALSKTLVLFYPMAARLRHGDDHRVEIYCDGQGALFVEAHAAVSMDQFTHNFHNRNLIPAVDYSAGIETYPLVVLQVTHFRCGGVSLGVGIEHRLADGASGLHFINSWSDVARGIPISVPPFIDRNLLRARDQPQPAFPHHEYQLSPPITTTTNTTAVASIFKLSREQLNILKGKSKEDGNTVNFSTYEMLAAHIWRCLSKARGLPEDQETRLYIPTNGRSRLQPPLPPGYLGNAIFSTIPKAFAGDLVSKPTWYAANKIHNALARMDNEYMRSALDYLQLQPDLNSLLPIAHTSRYPNVRINSWAKFPIYDADFGWGRPIFMRPAWIVHEGQSMILPSPTNDGNLYLVINLPPHHMKLFQEFLYDI</sequence>
<dbReference type="PANTHER" id="PTHR31642">
    <property type="entry name" value="TRICHOTHECENE 3-O-ACETYLTRANSFERASE"/>
    <property type="match status" value="1"/>
</dbReference>
<dbReference type="eggNOG" id="ENOG502QTJX">
    <property type="taxonomic scope" value="Eukaryota"/>
</dbReference>
<dbReference type="Pfam" id="PF02458">
    <property type="entry name" value="Transferase"/>
    <property type="match status" value="1"/>
</dbReference>
<dbReference type="FunFam" id="3.30.559.10:FF:000008">
    <property type="entry name" value="Tryptamine hydroxycinnamoyl transferase"/>
    <property type="match status" value="1"/>
</dbReference>
<proteinExistence type="inferred from homology"/>
<evidence type="ECO:0008006" key="6">
    <source>
        <dbReference type="Google" id="ProtNLM"/>
    </source>
</evidence>
<organism evidence="4 5">
    <name type="scientific">Phaseolus vulgaris</name>
    <name type="common">Kidney bean</name>
    <name type="synonym">French bean</name>
    <dbReference type="NCBI Taxonomy" id="3885"/>
    <lineage>
        <taxon>Eukaryota</taxon>
        <taxon>Viridiplantae</taxon>
        <taxon>Streptophyta</taxon>
        <taxon>Embryophyta</taxon>
        <taxon>Tracheophyta</taxon>
        <taxon>Spermatophyta</taxon>
        <taxon>Magnoliopsida</taxon>
        <taxon>eudicotyledons</taxon>
        <taxon>Gunneridae</taxon>
        <taxon>Pentapetalae</taxon>
        <taxon>rosids</taxon>
        <taxon>fabids</taxon>
        <taxon>Fabales</taxon>
        <taxon>Fabaceae</taxon>
        <taxon>Papilionoideae</taxon>
        <taxon>50 kb inversion clade</taxon>
        <taxon>NPAAA clade</taxon>
        <taxon>indigoferoid/millettioid clade</taxon>
        <taxon>Phaseoleae</taxon>
        <taxon>Phaseolus</taxon>
    </lineage>
</organism>
<protein>
    <recommendedName>
        <fullName evidence="6">Shikimate O-hydroxycinnamoyltransferase</fullName>
    </recommendedName>
</protein>
<comment type="similarity">
    <text evidence="1">Belongs to the plant acyltransferase family.</text>
</comment>
<evidence type="ECO:0000313" key="4">
    <source>
        <dbReference type="EMBL" id="ESW28881.1"/>
    </source>
</evidence>
<dbReference type="Gene3D" id="3.30.559.10">
    <property type="entry name" value="Chloramphenicol acetyltransferase-like domain"/>
    <property type="match status" value="2"/>
</dbReference>
<dbReference type="EMBL" id="CM002289">
    <property type="protein sequence ID" value="ESW28881.1"/>
    <property type="molecule type" value="Genomic_DNA"/>
</dbReference>
<evidence type="ECO:0000313" key="5">
    <source>
        <dbReference type="Proteomes" id="UP000000226"/>
    </source>
</evidence>
<dbReference type="OMA" id="CEMSREC"/>
<dbReference type="FunFam" id="3.30.559.10:FF:000015">
    <property type="entry name" value="Spermidine hydroxycinnamoyl transferase"/>
    <property type="match status" value="1"/>
</dbReference>
<dbReference type="STRING" id="3885.V7CIZ2"/>
<dbReference type="PANTHER" id="PTHR31642:SF307">
    <property type="entry name" value="SHIKIMATE_QUINATE HYDROXYCINNAMOYLTRANSFERASE"/>
    <property type="match status" value="1"/>
</dbReference>
<keyword evidence="3" id="KW-0012">Acyltransferase</keyword>
<evidence type="ECO:0000256" key="1">
    <source>
        <dbReference type="ARBA" id="ARBA00009861"/>
    </source>
</evidence>
<dbReference type="AlphaFoldDB" id="V7CIZ2"/>
<reference evidence="5" key="1">
    <citation type="journal article" date="2014" name="Nat. Genet.">
        <title>A reference genome for common bean and genome-wide analysis of dual domestications.</title>
        <authorList>
            <person name="Schmutz J."/>
            <person name="McClean P.E."/>
            <person name="Mamidi S."/>
            <person name="Wu G.A."/>
            <person name="Cannon S.B."/>
            <person name="Grimwood J."/>
            <person name="Jenkins J."/>
            <person name="Shu S."/>
            <person name="Song Q."/>
            <person name="Chavarro C."/>
            <person name="Torres-Torres M."/>
            <person name="Geffroy V."/>
            <person name="Moghaddam S.M."/>
            <person name="Gao D."/>
            <person name="Abernathy B."/>
            <person name="Barry K."/>
            <person name="Blair M."/>
            <person name="Brick M.A."/>
            <person name="Chovatia M."/>
            <person name="Gepts P."/>
            <person name="Goodstein D.M."/>
            <person name="Gonzales M."/>
            <person name="Hellsten U."/>
            <person name="Hyten D.L."/>
            <person name="Jia G."/>
            <person name="Kelly J.D."/>
            <person name="Kudrna D."/>
            <person name="Lee R."/>
            <person name="Richard M.M."/>
            <person name="Miklas P.N."/>
            <person name="Osorno J.M."/>
            <person name="Rodrigues J."/>
            <person name="Thareau V."/>
            <person name="Urrea C.A."/>
            <person name="Wang M."/>
            <person name="Yu Y."/>
            <person name="Zhang M."/>
            <person name="Wing R.A."/>
            <person name="Cregan P.B."/>
            <person name="Rokhsar D.S."/>
            <person name="Jackson S.A."/>
        </authorList>
    </citation>
    <scope>NUCLEOTIDE SEQUENCE [LARGE SCALE GENOMIC DNA]</scope>
    <source>
        <strain evidence="5">cv. G19833</strain>
    </source>
</reference>
<dbReference type="InterPro" id="IPR050317">
    <property type="entry name" value="Plant_Fungal_Acyltransferase"/>
</dbReference>